<name>A0A090ANI7_9GAMM</name>
<organism evidence="1 2">
    <name type="scientific">Thioploca ingrica</name>
    <dbReference type="NCBI Taxonomy" id="40754"/>
    <lineage>
        <taxon>Bacteria</taxon>
        <taxon>Pseudomonadati</taxon>
        <taxon>Pseudomonadota</taxon>
        <taxon>Gammaproteobacteria</taxon>
        <taxon>Thiotrichales</taxon>
        <taxon>Thiotrichaceae</taxon>
        <taxon>Thioploca</taxon>
    </lineage>
</organism>
<evidence type="ECO:0000313" key="1">
    <source>
        <dbReference type="EMBL" id="BAP57682.1"/>
    </source>
</evidence>
<keyword evidence="2" id="KW-1185">Reference proteome</keyword>
<reference evidence="1 2" key="1">
    <citation type="journal article" date="2014" name="ISME J.">
        <title>Ecophysiology of Thioploca ingrica as revealed by the complete genome sequence supplemented with proteomic evidence.</title>
        <authorList>
            <person name="Kojima H."/>
            <person name="Ogura Y."/>
            <person name="Yamamoto N."/>
            <person name="Togashi T."/>
            <person name="Mori H."/>
            <person name="Watanabe T."/>
            <person name="Nemoto F."/>
            <person name="Kurokawa K."/>
            <person name="Hayashi T."/>
            <person name="Fukui M."/>
        </authorList>
    </citation>
    <scope>NUCLEOTIDE SEQUENCE [LARGE SCALE GENOMIC DNA]</scope>
</reference>
<dbReference type="KEGG" id="tig:THII_3385"/>
<accession>A0A090ANI7</accession>
<dbReference type="Proteomes" id="UP000031623">
    <property type="component" value="Chromosome"/>
</dbReference>
<dbReference type="AlphaFoldDB" id="A0A090ANI7"/>
<protein>
    <submittedName>
        <fullName evidence="1">Uncharacterized protein</fullName>
    </submittedName>
</protein>
<evidence type="ECO:0000313" key="2">
    <source>
        <dbReference type="Proteomes" id="UP000031623"/>
    </source>
</evidence>
<dbReference type="EMBL" id="AP014633">
    <property type="protein sequence ID" value="BAP57682.1"/>
    <property type="molecule type" value="Genomic_DNA"/>
</dbReference>
<sequence length="372" mass="43880">MWIESTTSNTLKTDTVNIFGNFINRSVIPDNQLQLQHILREYGVFVAFTFLESLEFIYDPHQFFQIDYVILDLEIPLHLGSEKNPILVKILKNYYDYKPQPNNQIIDNNNFVAAQERLIPVTGYQLYIELVRELGFPKEHILFCTHDITQQVSIRSIFKHAKIELPLLLAKTNKAQLQLWIQKKKENSYSILRRAIIMGCQHLQTILKAEPQNAIHKLFRIDYDSSLPPLTLQELNNYLATLPTLLPLRCPANPPVFYKLFIKHLALKWEDTYKLDKKLRLTTQNEYNFNWIRKCAKNWLSHTTTFKQFSEQDLGFFFLITMRVMFKLTETTPAYEQMLLKLFQKQPNYPQYQLPQPHSKLHSTQPISSVDN</sequence>
<dbReference type="HOGENOM" id="CLU_743820_0_0_6"/>
<proteinExistence type="predicted"/>
<gene>
    <name evidence="1" type="ORF">THII_3385</name>
</gene>